<accession>A0ABU7VS34</accession>
<comment type="caution">
    <text evidence="1">The sequence shown here is derived from an EMBL/GenBank/DDBJ whole genome shotgun (WGS) entry which is preliminary data.</text>
</comment>
<name>A0ABU7VS34_9BACL</name>
<evidence type="ECO:0000313" key="1">
    <source>
        <dbReference type="EMBL" id="MEF2966522.1"/>
    </source>
</evidence>
<evidence type="ECO:0008006" key="3">
    <source>
        <dbReference type="Google" id="ProtNLM"/>
    </source>
</evidence>
<evidence type="ECO:0000313" key="2">
    <source>
        <dbReference type="Proteomes" id="UP001306950"/>
    </source>
</evidence>
<gene>
    <name evidence="1" type="ORF">V3851_11835</name>
</gene>
<reference evidence="1 2" key="1">
    <citation type="submission" date="2024-02" db="EMBL/GenBank/DDBJ databases">
        <title>A nitrogen-fixing paenibacillus bacterium.</title>
        <authorList>
            <person name="Zhang W.L."/>
            <person name="Chen S.F."/>
        </authorList>
    </citation>
    <scope>NUCLEOTIDE SEQUENCE [LARGE SCALE GENOMIC DNA]</scope>
    <source>
        <strain evidence="1 2">M1</strain>
    </source>
</reference>
<protein>
    <recommendedName>
        <fullName evidence="3">Spo0E like sporulation regulatory protein</fullName>
    </recommendedName>
</protein>
<proteinExistence type="predicted"/>
<dbReference type="RefSeq" id="WP_331846745.1">
    <property type="nucleotide sequence ID" value="NZ_JAZHPZ010000005.1"/>
</dbReference>
<dbReference type="EMBL" id="JAZHPZ010000005">
    <property type="protein sequence ID" value="MEF2966522.1"/>
    <property type="molecule type" value="Genomic_DNA"/>
</dbReference>
<organism evidence="1 2">
    <name type="scientific">Paenibacillus haidiansis</name>
    <dbReference type="NCBI Taxonomy" id="1574488"/>
    <lineage>
        <taxon>Bacteria</taxon>
        <taxon>Bacillati</taxon>
        <taxon>Bacillota</taxon>
        <taxon>Bacilli</taxon>
        <taxon>Bacillales</taxon>
        <taxon>Paenibacillaceae</taxon>
        <taxon>Paenibacillus</taxon>
    </lineage>
</organism>
<keyword evidence="2" id="KW-1185">Reference proteome</keyword>
<sequence length="67" mass="8047">MKNVEYLEAQRDRLKTMMQRMDTNAGLDSEDGRKYAQALVKVVLIHMQIEEIKKRSRPQQMRRLNKK</sequence>
<dbReference type="Proteomes" id="UP001306950">
    <property type="component" value="Unassembled WGS sequence"/>
</dbReference>